<organism evidence="1 2">
    <name type="scientific">Rangifer tarandus platyrhynchus</name>
    <name type="common">Svalbard reindeer</name>
    <dbReference type="NCBI Taxonomy" id="3082113"/>
    <lineage>
        <taxon>Eukaryota</taxon>
        <taxon>Metazoa</taxon>
        <taxon>Chordata</taxon>
        <taxon>Craniata</taxon>
        <taxon>Vertebrata</taxon>
        <taxon>Euteleostomi</taxon>
        <taxon>Mammalia</taxon>
        <taxon>Eutheria</taxon>
        <taxon>Laurasiatheria</taxon>
        <taxon>Artiodactyla</taxon>
        <taxon>Ruminantia</taxon>
        <taxon>Pecora</taxon>
        <taxon>Cervidae</taxon>
        <taxon>Odocoileinae</taxon>
        <taxon>Rangifer</taxon>
    </lineage>
</organism>
<sequence length="123" mass="12779">MSRGSPPSPPLPVVSLQSELEAFSLEPMPTAAAASLSLPRSVGLLSELSAFLWAFSNKTTGPTIDEACKHSTPSSARLTASLHGQSPHPAASMHHAFHFPSGVLGSSSASFPSLSKGCCWNHI</sequence>
<reference evidence="1" key="1">
    <citation type="submission" date="2023-05" db="EMBL/GenBank/DDBJ databases">
        <authorList>
            <consortium name="ELIXIR-Norway"/>
        </authorList>
    </citation>
    <scope>NUCLEOTIDE SEQUENCE</scope>
</reference>
<proteinExistence type="predicted"/>
<dbReference type="Proteomes" id="UP001162501">
    <property type="component" value="Chromosome 30"/>
</dbReference>
<protein>
    <submittedName>
        <fullName evidence="1">Uncharacterized protein</fullName>
    </submittedName>
</protein>
<accession>A0AC59ZP74</accession>
<name>A0AC59ZP74_RANTA</name>
<gene>
    <name evidence="1" type="ORF">MRATA1EN22A_LOCUS20073</name>
</gene>
<reference evidence="1" key="2">
    <citation type="submission" date="2025-03" db="EMBL/GenBank/DDBJ databases">
        <authorList>
            <consortium name="ELIXIR-Norway"/>
            <consortium name="Elixir Norway"/>
        </authorList>
    </citation>
    <scope>NUCLEOTIDE SEQUENCE</scope>
</reference>
<evidence type="ECO:0000313" key="1">
    <source>
        <dbReference type="EMBL" id="CAN0462371.1"/>
    </source>
</evidence>
<dbReference type="EMBL" id="OX596114">
    <property type="protein sequence ID" value="CAN0462371.1"/>
    <property type="molecule type" value="Genomic_DNA"/>
</dbReference>
<evidence type="ECO:0000313" key="2">
    <source>
        <dbReference type="Proteomes" id="UP001162501"/>
    </source>
</evidence>